<feature type="region of interest" description="Disordered" evidence="1">
    <location>
        <begin position="37"/>
        <end position="74"/>
    </location>
</feature>
<name>A0ABT2YAL8_9BURK</name>
<evidence type="ECO:0000256" key="1">
    <source>
        <dbReference type="SAM" id="MobiDB-lite"/>
    </source>
</evidence>
<gene>
    <name evidence="2" type="ORF">LNV07_04345</name>
</gene>
<reference evidence="2 3" key="1">
    <citation type="submission" date="2021-11" db="EMBL/GenBank/DDBJ databases">
        <authorList>
            <person name="Liang Q."/>
            <person name="Mou H."/>
            <person name="Liu Z."/>
        </authorList>
    </citation>
    <scope>NUCLEOTIDE SEQUENCE [LARGE SCALE GENOMIC DNA]</scope>
    <source>
        <strain evidence="2 3">CHU3</strain>
    </source>
</reference>
<evidence type="ECO:0000313" key="3">
    <source>
        <dbReference type="Proteomes" id="UP001209701"/>
    </source>
</evidence>
<accession>A0ABT2YAL8</accession>
<dbReference type="EMBL" id="JAJIRN010000002">
    <property type="protein sequence ID" value="MCV2367323.1"/>
    <property type="molecule type" value="Genomic_DNA"/>
</dbReference>
<protein>
    <submittedName>
        <fullName evidence="2">Uncharacterized protein</fullName>
    </submittedName>
</protein>
<dbReference type="Proteomes" id="UP001209701">
    <property type="component" value="Unassembled WGS sequence"/>
</dbReference>
<organism evidence="2 3">
    <name type="scientific">Roseateles oligotrophus</name>
    <dbReference type="NCBI Taxonomy" id="1769250"/>
    <lineage>
        <taxon>Bacteria</taxon>
        <taxon>Pseudomonadati</taxon>
        <taxon>Pseudomonadota</taxon>
        <taxon>Betaproteobacteria</taxon>
        <taxon>Burkholderiales</taxon>
        <taxon>Sphaerotilaceae</taxon>
        <taxon>Roseateles</taxon>
    </lineage>
</organism>
<proteinExistence type="predicted"/>
<dbReference type="RefSeq" id="WP_263569953.1">
    <property type="nucleotide sequence ID" value="NZ_JAJIRN010000002.1"/>
</dbReference>
<sequence length="166" mass="18193">MNWLARLKNKEGPKADPTKPTKPGFVGFVGTPAGTFANSGPSIEAANDPAHATPLQQERTTDATSQTPYWPNTQHANDSELDTMEARMMLFTRRGMADTEADQLADKLLQADRQQTGQVTCHLCQHFNPRRKTCSNFKQAGVGQEVGSDLAAMLQRCPGYRKGSTQ</sequence>
<evidence type="ECO:0000313" key="2">
    <source>
        <dbReference type="EMBL" id="MCV2367323.1"/>
    </source>
</evidence>
<comment type="caution">
    <text evidence="2">The sequence shown here is derived from an EMBL/GenBank/DDBJ whole genome shotgun (WGS) entry which is preliminary data.</text>
</comment>
<keyword evidence="3" id="KW-1185">Reference proteome</keyword>
<feature type="region of interest" description="Disordered" evidence="1">
    <location>
        <begin position="1"/>
        <end position="23"/>
    </location>
</feature>
<feature type="compositionally biased region" description="Polar residues" evidence="1">
    <location>
        <begin position="54"/>
        <end position="74"/>
    </location>
</feature>
<feature type="compositionally biased region" description="Basic and acidic residues" evidence="1">
    <location>
        <begin position="8"/>
        <end position="19"/>
    </location>
</feature>